<dbReference type="GO" id="GO:0004803">
    <property type="term" value="F:transposase activity"/>
    <property type="evidence" value="ECO:0007669"/>
    <property type="project" value="InterPro"/>
</dbReference>
<accession>A0AAV2YX77</accession>
<protein>
    <recommendedName>
        <fullName evidence="2">Transposase IS4-like domain-containing protein</fullName>
    </recommendedName>
</protein>
<dbReference type="Proteomes" id="UP001146120">
    <property type="component" value="Unassembled WGS sequence"/>
</dbReference>
<evidence type="ECO:0000313" key="3">
    <source>
        <dbReference type="EMBL" id="DAZ97782.1"/>
    </source>
</evidence>
<feature type="chain" id="PRO_5043999515" description="Transposase IS4-like domain-containing protein" evidence="1">
    <location>
        <begin position="18"/>
        <end position="215"/>
    </location>
</feature>
<keyword evidence="1" id="KW-0732">Signal</keyword>
<dbReference type="GO" id="GO:0006313">
    <property type="term" value="P:DNA transposition"/>
    <property type="evidence" value="ECO:0007669"/>
    <property type="project" value="InterPro"/>
</dbReference>
<evidence type="ECO:0000313" key="4">
    <source>
        <dbReference type="Proteomes" id="UP001146120"/>
    </source>
</evidence>
<evidence type="ECO:0000259" key="2">
    <source>
        <dbReference type="Pfam" id="PF01609"/>
    </source>
</evidence>
<gene>
    <name evidence="3" type="ORF">N0F65_009528</name>
</gene>
<keyword evidence="4" id="KW-1185">Reference proteome</keyword>
<dbReference type="InterPro" id="IPR002559">
    <property type="entry name" value="Transposase_11"/>
</dbReference>
<dbReference type="Pfam" id="PF01609">
    <property type="entry name" value="DDE_Tnp_1"/>
    <property type="match status" value="1"/>
</dbReference>
<dbReference type="EMBL" id="DAKRPA010000125">
    <property type="protein sequence ID" value="DAZ97782.1"/>
    <property type="molecule type" value="Genomic_DNA"/>
</dbReference>
<feature type="signal peptide" evidence="1">
    <location>
        <begin position="1"/>
        <end position="17"/>
    </location>
</feature>
<sequence>MATGTAACVMAVAMAAARTTCSDGRSWANEPQQHYSTVLSPWHEVRQSTQHNGWFLRHLRCPRDVFETLHTRVDSAWKKTNVQLHPRAVFDTYDRLAVAMHYLMHEAGVDQSAALFGMSKTTAWESVQQVIFVVEWKGICEGFEAIAGLPNVCGAVDGSLIEIHRFEEWEGWYCRKGFPAFNLQAVVNHHKRFLSYSLRPGSANDKSVYSHRALG</sequence>
<dbReference type="AlphaFoldDB" id="A0AAV2YX77"/>
<name>A0AAV2YX77_9STRA</name>
<feature type="domain" description="Transposase IS4-like" evidence="2">
    <location>
        <begin position="153"/>
        <end position="207"/>
    </location>
</feature>
<proteinExistence type="predicted"/>
<reference evidence="3" key="2">
    <citation type="journal article" date="2023" name="Microbiol Resour">
        <title>Decontamination and Annotation of the Draft Genome Sequence of the Oomycete Lagenidium giganteum ARSEF 373.</title>
        <authorList>
            <person name="Morgan W.R."/>
            <person name="Tartar A."/>
        </authorList>
    </citation>
    <scope>NUCLEOTIDE SEQUENCE</scope>
    <source>
        <strain evidence="3">ARSEF 373</strain>
    </source>
</reference>
<comment type="caution">
    <text evidence="3">The sequence shown here is derived from an EMBL/GenBank/DDBJ whole genome shotgun (WGS) entry which is preliminary data.</text>
</comment>
<evidence type="ECO:0000256" key="1">
    <source>
        <dbReference type="SAM" id="SignalP"/>
    </source>
</evidence>
<feature type="non-terminal residue" evidence="3">
    <location>
        <position position="215"/>
    </location>
</feature>
<organism evidence="3 4">
    <name type="scientific">Lagenidium giganteum</name>
    <dbReference type="NCBI Taxonomy" id="4803"/>
    <lineage>
        <taxon>Eukaryota</taxon>
        <taxon>Sar</taxon>
        <taxon>Stramenopiles</taxon>
        <taxon>Oomycota</taxon>
        <taxon>Peronosporomycetes</taxon>
        <taxon>Pythiales</taxon>
        <taxon>Pythiaceae</taxon>
    </lineage>
</organism>
<dbReference type="GO" id="GO:0003677">
    <property type="term" value="F:DNA binding"/>
    <property type="evidence" value="ECO:0007669"/>
    <property type="project" value="InterPro"/>
</dbReference>
<reference evidence="3" key="1">
    <citation type="submission" date="2022-11" db="EMBL/GenBank/DDBJ databases">
        <authorList>
            <person name="Morgan W.R."/>
            <person name="Tartar A."/>
        </authorList>
    </citation>
    <scope>NUCLEOTIDE SEQUENCE</scope>
    <source>
        <strain evidence="3">ARSEF 373</strain>
    </source>
</reference>